<feature type="non-terminal residue" evidence="1">
    <location>
        <position position="45"/>
    </location>
</feature>
<dbReference type="EMBL" id="CADCTR010000870">
    <property type="protein sequence ID" value="CAA9269377.1"/>
    <property type="molecule type" value="Genomic_DNA"/>
</dbReference>
<evidence type="ECO:0000313" key="1">
    <source>
        <dbReference type="EMBL" id="CAA9269377.1"/>
    </source>
</evidence>
<reference evidence="1" key="1">
    <citation type="submission" date="2020-02" db="EMBL/GenBank/DDBJ databases">
        <authorList>
            <person name="Meier V. D."/>
        </authorList>
    </citation>
    <scope>NUCLEOTIDE SEQUENCE</scope>
    <source>
        <strain evidence="1">AVDCRST_MAG93</strain>
    </source>
</reference>
<proteinExistence type="predicted"/>
<protein>
    <recommendedName>
        <fullName evidence="2">GNAT family N-acetyltransferase</fullName>
    </recommendedName>
</protein>
<organism evidence="1">
    <name type="scientific">uncultured Chloroflexia bacterium</name>
    <dbReference type="NCBI Taxonomy" id="1672391"/>
    <lineage>
        <taxon>Bacteria</taxon>
        <taxon>Bacillati</taxon>
        <taxon>Chloroflexota</taxon>
        <taxon>Chloroflexia</taxon>
        <taxon>environmental samples</taxon>
    </lineage>
</organism>
<accession>A0A6J4J5F8</accession>
<dbReference type="AlphaFoldDB" id="A0A6J4J5F8"/>
<sequence>MSLPNLAIRPFTPADQKAARDLVLDGLGEHFGWIDTSRNPDLDDI</sequence>
<name>A0A6J4J5F8_9CHLR</name>
<gene>
    <name evidence="1" type="ORF">AVDCRST_MAG93-2561</name>
</gene>
<evidence type="ECO:0008006" key="2">
    <source>
        <dbReference type="Google" id="ProtNLM"/>
    </source>
</evidence>